<feature type="transmembrane region" description="Helical" evidence="10">
    <location>
        <begin position="498"/>
        <end position="515"/>
    </location>
</feature>
<feature type="transmembrane region" description="Helical" evidence="10">
    <location>
        <begin position="1292"/>
        <end position="1316"/>
    </location>
</feature>
<dbReference type="SMART" id="SM00382">
    <property type="entry name" value="AAA"/>
    <property type="match status" value="2"/>
</dbReference>
<feature type="transmembrane region" description="Helical" evidence="10">
    <location>
        <begin position="522"/>
        <end position="546"/>
    </location>
</feature>
<dbReference type="InterPro" id="IPR027417">
    <property type="entry name" value="P-loop_NTPase"/>
</dbReference>
<reference evidence="12 13" key="1">
    <citation type="journal article" date="2013" name="BMC Genomics">
        <title>Reconstruction of the lipid metabolism for the microalga Monoraphidium neglectum from its genome sequence reveals characteristics suitable for biofuel production.</title>
        <authorList>
            <person name="Bogen C."/>
            <person name="Al-Dilaimi A."/>
            <person name="Albersmeier A."/>
            <person name="Wichmann J."/>
            <person name="Grundmann M."/>
            <person name="Rupp O."/>
            <person name="Lauersen K.J."/>
            <person name="Blifernez-Klassen O."/>
            <person name="Kalinowski J."/>
            <person name="Goesmann A."/>
            <person name="Mussgnug J.H."/>
            <person name="Kruse O."/>
        </authorList>
    </citation>
    <scope>NUCLEOTIDE SEQUENCE [LARGE SCALE GENOMIC DNA]</scope>
    <source>
        <strain evidence="12 13">SAG 48.87</strain>
    </source>
</reference>
<feature type="domain" description="ABC transporter" evidence="11">
    <location>
        <begin position="835"/>
        <end position="1080"/>
    </location>
</feature>
<evidence type="ECO:0000256" key="9">
    <source>
        <dbReference type="SAM" id="MobiDB-lite"/>
    </source>
</evidence>
<evidence type="ECO:0000256" key="7">
    <source>
        <dbReference type="ARBA" id="ARBA00022989"/>
    </source>
</evidence>
<evidence type="ECO:0000256" key="4">
    <source>
        <dbReference type="ARBA" id="ARBA00022692"/>
    </source>
</evidence>
<evidence type="ECO:0000256" key="8">
    <source>
        <dbReference type="ARBA" id="ARBA00023136"/>
    </source>
</evidence>
<keyword evidence="4 10" id="KW-0812">Transmembrane</keyword>
<dbReference type="GO" id="GO:0016020">
    <property type="term" value="C:membrane"/>
    <property type="evidence" value="ECO:0007669"/>
    <property type="project" value="UniProtKB-SubCell"/>
</dbReference>
<evidence type="ECO:0000256" key="3">
    <source>
        <dbReference type="ARBA" id="ARBA00022448"/>
    </source>
</evidence>
<feature type="region of interest" description="Disordered" evidence="9">
    <location>
        <begin position="683"/>
        <end position="714"/>
    </location>
</feature>
<feature type="transmembrane region" description="Helical" evidence="10">
    <location>
        <begin position="474"/>
        <end position="492"/>
    </location>
</feature>
<evidence type="ECO:0000256" key="2">
    <source>
        <dbReference type="ARBA" id="ARBA00006012"/>
    </source>
</evidence>
<feature type="transmembrane region" description="Helical" evidence="10">
    <location>
        <begin position="634"/>
        <end position="661"/>
    </location>
</feature>
<dbReference type="KEGG" id="mng:MNEG_4600"/>
<dbReference type="EMBL" id="KK100867">
    <property type="protein sequence ID" value="KIZ03356.1"/>
    <property type="molecule type" value="Genomic_DNA"/>
</dbReference>
<dbReference type="PROSITE" id="PS50893">
    <property type="entry name" value="ABC_TRANSPORTER_2"/>
    <property type="match status" value="2"/>
</dbReference>
<dbReference type="Gene3D" id="3.40.50.300">
    <property type="entry name" value="P-loop containing nucleotide triphosphate hydrolases"/>
    <property type="match status" value="2"/>
</dbReference>
<keyword evidence="5" id="KW-0547">Nucleotide-binding</keyword>
<dbReference type="Pfam" id="PF00005">
    <property type="entry name" value="ABC_tran"/>
    <property type="match status" value="2"/>
</dbReference>
<dbReference type="Pfam" id="PF08370">
    <property type="entry name" value="PDR_assoc"/>
    <property type="match status" value="1"/>
</dbReference>
<evidence type="ECO:0000313" key="12">
    <source>
        <dbReference type="EMBL" id="KIZ03356.1"/>
    </source>
</evidence>
<dbReference type="Pfam" id="PF01061">
    <property type="entry name" value="ABC2_membrane"/>
    <property type="match status" value="2"/>
</dbReference>
<keyword evidence="8 10" id="KW-0472">Membrane</keyword>
<dbReference type="GeneID" id="25737477"/>
<dbReference type="InterPro" id="IPR003439">
    <property type="entry name" value="ABC_transporter-like_ATP-bd"/>
</dbReference>
<evidence type="ECO:0000256" key="1">
    <source>
        <dbReference type="ARBA" id="ARBA00004141"/>
    </source>
</evidence>
<dbReference type="OrthoDB" id="66620at2759"/>
<dbReference type="GO" id="GO:0005524">
    <property type="term" value="F:ATP binding"/>
    <property type="evidence" value="ECO:0007669"/>
    <property type="project" value="UniProtKB-KW"/>
</dbReference>
<gene>
    <name evidence="12" type="ORF">MNEG_4600</name>
</gene>
<feature type="domain" description="ABC transporter" evidence="11">
    <location>
        <begin position="9"/>
        <end position="315"/>
    </location>
</feature>
<evidence type="ECO:0000259" key="11">
    <source>
        <dbReference type="PROSITE" id="PS50893"/>
    </source>
</evidence>
<dbReference type="InterPro" id="IPR013525">
    <property type="entry name" value="ABC2_TM"/>
</dbReference>
<evidence type="ECO:0000256" key="6">
    <source>
        <dbReference type="ARBA" id="ARBA00022840"/>
    </source>
</evidence>
<dbReference type="GO" id="GO:0016887">
    <property type="term" value="F:ATP hydrolysis activity"/>
    <property type="evidence" value="ECO:0007669"/>
    <property type="project" value="InterPro"/>
</dbReference>
<evidence type="ECO:0000256" key="10">
    <source>
        <dbReference type="SAM" id="Phobius"/>
    </source>
</evidence>
<keyword evidence="3" id="KW-0813">Transport</keyword>
<comment type="similarity">
    <text evidence="2">Belongs to the ABC transporter superfamily. ABCG family. PDR (TC 3.A.1.205) subfamily.</text>
</comment>
<keyword evidence="13" id="KW-1185">Reference proteome</keyword>
<dbReference type="SUPFAM" id="SSF52540">
    <property type="entry name" value="P-loop containing nucleoside triphosphate hydrolases"/>
    <property type="match status" value="2"/>
</dbReference>
<feature type="transmembrane region" description="Helical" evidence="10">
    <location>
        <begin position="441"/>
        <end position="462"/>
    </location>
</feature>
<feature type="transmembrane region" description="Helical" evidence="10">
    <location>
        <begin position="552"/>
        <end position="573"/>
    </location>
</feature>
<name>A0A0D2NDF4_9CHLO</name>
<dbReference type="PANTHER" id="PTHR19241">
    <property type="entry name" value="ATP-BINDING CASSETTE TRANSPORTER"/>
    <property type="match status" value="1"/>
</dbReference>
<evidence type="ECO:0000313" key="13">
    <source>
        <dbReference type="Proteomes" id="UP000054498"/>
    </source>
</evidence>
<proteinExistence type="inferred from homology"/>
<dbReference type="InterPro" id="IPR013581">
    <property type="entry name" value="PDR_assoc"/>
</dbReference>
<sequence>MGVLKRLVGRGGQALREICVLGGPGGPLSGVIKPGRTTLLLGAPGCGKSTLMRVLAHRLRGCGSLKVEGEVLYNGHSKHDIAVERAVAFVEQRDNHVGNLTVSETLSFAHVCQSGQDTPSFDMQQHIREAKLNKSRADLHQLRAASPTPAGGPGAVNADQLKATVRAQLEEDEVEALLTDLCGTSGMKVELIMRWMGLAHVRNSLVGDVLVRGLSGGERKRLTCAEGLMGHQRVLMLDEINTGLDSATLHSVVTFLALMTRGLKMTTLVSLLQPAPEVVELFDDIMLMAEGAILYHGPVAEVLPHFAALGFDRPPRKDLASFLQEVSTPAGQLAYASQALRERRGLLPSEPGRAAAPSAPGRLTRSSVPQDLIVSVAEMAEQFRTGNEHGQAAQRELAAGPFPKERSHPAALPKERYALSPWRALCHVTRRQLLLVGRDKMVLQGRIMQVIVIGLVVGSLFFQLGNSTLQQARSTLGACFLCVMFLSFAMAFSQLPVTLLEAAVFSVIVYFMIGFTTDAARFFTFLAVMASTSLCLTSLFRLIAVAVPTPPLVNAVSGILLLLLIVTSGFTIVRTKIPPYAIWLYWLSPFAWGVRSTCINEFMTDKWAAPAPSNPAHTIGEEALLSFGFYTEHFWVWTGVGYLLGLFAVLSVLVSLALGWISDPEQVQKARADAAAMRGKMAKMKGTTPRPGSSIHAGGALSKPHSAASVAPARGDDPGVEAVIQLAALPPLQPLGVNGCASAPAGELALSLPRAPSRAALAGGDLSSVPVEPITLAFKDIRYFVPNPAYKPEAAAAASQGLHKDGAAAADVEAQTAGAASDGAAVGAVVPAEQAEADAVAALAATPQLELLKGITGYAQPGDLMALMGGSGAGKTTLMDVLCGRKTVGEVRGDIWVNGHPKEQASWSRVVGYCEQNDIHTAAQTVIEALWFSARLRLPPSVSDSWVRSWVVEVLDLVDLMPQAHSLVGDPAGPGGGTGLSLEQRKRLTIAVELVANPSVVFMDEPTSGLDASSAATVMRAVRNIGTSGRTIIVTIHQPSIEIFEAFDSLLLLQRGGRTTYFGPLGEHSRTLADYLMRVPGTESLCPSANPATWMLEVTGGSMATITKANAVDWPAHWAESSEAAAALAEVERLVAEGAAASLPLVMPSEYAQPFSVQMRELLSKYTMIPSYNFARVALTFIVGWLYGAIYFQVGAVSSAGGVASIATVQNVMGVLFSSSNFIGMTNLMSVLPVMGAERVVYYREAGARPYSVWGYGFALAIVELPYILLQAVLFAPVVYFMVGFQATFEKFVHYLLMFTVSLYYYTVFGQFLVWATPSQQLGQVLGGTLNFM</sequence>
<dbReference type="Proteomes" id="UP000054498">
    <property type="component" value="Unassembled WGS sequence"/>
</dbReference>
<protein>
    <recommendedName>
        <fullName evidence="11">ABC transporter domain-containing protein</fullName>
    </recommendedName>
</protein>
<feature type="transmembrane region" description="Helical" evidence="10">
    <location>
        <begin position="1212"/>
        <end position="1232"/>
    </location>
</feature>
<dbReference type="GO" id="GO:0140359">
    <property type="term" value="F:ABC-type transporter activity"/>
    <property type="evidence" value="ECO:0007669"/>
    <property type="project" value="InterPro"/>
</dbReference>
<keyword evidence="7 10" id="KW-1133">Transmembrane helix</keyword>
<dbReference type="RefSeq" id="XP_013902375.1">
    <property type="nucleotide sequence ID" value="XM_014046921.1"/>
</dbReference>
<feature type="transmembrane region" description="Helical" evidence="10">
    <location>
        <begin position="1174"/>
        <end position="1192"/>
    </location>
</feature>
<keyword evidence="6" id="KW-0067">ATP-binding</keyword>
<feature type="transmembrane region" description="Helical" evidence="10">
    <location>
        <begin position="1253"/>
        <end position="1280"/>
    </location>
</feature>
<comment type="subcellular location">
    <subcellularLocation>
        <location evidence="1">Membrane</location>
        <topology evidence="1">Multi-pass membrane protein</topology>
    </subcellularLocation>
</comment>
<dbReference type="InterPro" id="IPR003593">
    <property type="entry name" value="AAA+_ATPase"/>
</dbReference>
<evidence type="ECO:0000256" key="5">
    <source>
        <dbReference type="ARBA" id="ARBA00022741"/>
    </source>
</evidence>
<organism evidence="12 13">
    <name type="scientific">Monoraphidium neglectum</name>
    <dbReference type="NCBI Taxonomy" id="145388"/>
    <lineage>
        <taxon>Eukaryota</taxon>
        <taxon>Viridiplantae</taxon>
        <taxon>Chlorophyta</taxon>
        <taxon>core chlorophytes</taxon>
        <taxon>Chlorophyceae</taxon>
        <taxon>CS clade</taxon>
        <taxon>Sphaeropleales</taxon>
        <taxon>Selenastraceae</taxon>
        <taxon>Monoraphidium</taxon>
    </lineage>
</organism>
<accession>A0A0D2NDF4</accession>
<dbReference type="GO" id="GO:0071944">
    <property type="term" value="C:cell periphery"/>
    <property type="evidence" value="ECO:0007669"/>
    <property type="project" value="UniProtKB-ARBA"/>
</dbReference>